<comment type="caution">
    <text evidence="3">The sequence shown here is derived from an EMBL/GenBank/DDBJ whole genome shotgun (WGS) entry which is preliminary data.</text>
</comment>
<keyword evidence="1" id="KW-0732">Signal</keyword>
<sequence>MYSQSLLALCLVSMTAAAPVATTTSAPAPLTPSKLLNFNNSWAIQLPVGTAANPTAVNTISNPALITFTSPNFYVNAAKTGVVFYTPNTGITLSGGHPRTELRQMTGPTGQAYASWKSADSIPHQLNVTAKVRVFKFVCVHIFNTYGILENIQVDFVQPTRLVIFSQIISSSLGCEVSFRANQLGVGKGYAIAVCSRTSGCYTLEANYAAGTLFTLQLSSAKNVLSVSYKNLVSQVVWKKDIPLTVAPDFVYKAGSYCQVTTDTDPADAYCQVTINAISVV</sequence>
<feature type="signal peptide" evidence="1">
    <location>
        <begin position="1"/>
        <end position="17"/>
    </location>
</feature>
<evidence type="ECO:0000313" key="3">
    <source>
        <dbReference type="EMBL" id="ORY31166.1"/>
    </source>
</evidence>
<evidence type="ECO:0000259" key="2">
    <source>
        <dbReference type="Pfam" id="PF08787"/>
    </source>
</evidence>
<feature type="chain" id="PRO_5013345058" description="Alginate lyase 2 domain-containing protein" evidence="1">
    <location>
        <begin position="18"/>
        <end position="281"/>
    </location>
</feature>
<feature type="domain" description="Alginate lyase 2" evidence="2">
    <location>
        <begin position="40"/>
        <end position="280"/>
    </location>
</feature>
<dbReference type="EMBL" id="MCGO01000079">
    <property type="protein sequence ID" value="ORY31166.1"/>
    <property type="molecule type" value="Genomic_DNA"/>
</dbReference>
<proteinExistence type="predicted"/>
<dbReference type="Proteomes" id="UP000193642">
    <property type="component" value="Unassembled WGS sequence"/>
</dbReference>
<dbReference type="SUPFAM" id="SSF49899">
    <property type="entry name" value="Concanavalin A-like lectins/glucanases"/>
    <property type="match status" value="1"/>
</dbReference>
<dbReference type="OrthoDB" id="2132422at2759"/>
<accession>A0A1Y2B8Z7</accession>
<reference evidence="3 4" key="1">
    <citation type="submission" date="2016-07" db="EMBL/GenBank/DDBJ databases">
        <title>Pervasive Adenine N6-methylation of Active Genes in Fungi.</title>
        <authorList>
            <consortium name="DOE Joint Genome Institute"/>
            <person name="Mondo S.J."/>
            <person name="Dannebaum R.O."/>
            <person name="Kuo R.C."/>
            <person name="Labutti K."/>
            <person name="Haridas S."/>
            <person name="Kuo A."/>
            <person name="Salamov A."/>
            <person name="Ahrendt S.R."/>
            <person name="Lipzen A."/>
            <person name="Sullivan W."/>
            <person name="Andreopoulos W.B."/>
            <person name="Clum A."/>
            <person name="Lindquist E."/>
            <person name="Daum C."/>
            <person name="Ramamoorthy G.K."/>
            <person name="Gryganskyi A."/>
            <person name="Culley D."/>
            <person name="Magnuson J.K."/>
            <person name="James T.Y."/>
            <person name="O'Malley M.A."/>
            <person name="Stajich J.E."/>
            <person name="Spatafora J.W."/>
            <person name="Visel A."/>
            <person name="Grigoriev I.V."/>
        </authorList>
    </citation>
    <scope>NUCLEOTIDE SEQUENCE [LARGE SCALE GENOMIC DNA]</scope>
    <source>
        <strain evidence="3 4">JEL800</strain>
    </source>
</reference>
<evidence type="ECO:0000313" key="4">
    <source>
        <dbReference type="Proteomes" id="UP000193642"/>
    </source>
</evidence>
<keyword evidence="4" id="KW-1185">Reference proteome</keyword>
<evidence type="ECO:0000256" key="1">
    <source>
        <dbReference type="SAM" id="SignalP"/>
    </source>
</evidence>
<gene>
    <name evidence="3" type="ORF">BCR33DRAFT_857121</name>
</gene>
<dbReference type="Pfam" id="PF08787">
    <property type="entry name" value="Alginate_lyase2"/>
    <property type="match status" value="1"/>
</dbReference>
<name>A0A1Y2B8Z7_9FUNG</name>
<dbReference type="AlphaFoldDB" id="A0A1Y2B8Z7"/>
<organism evidence="3 4">
    <name type="scientific">Rhizoclosmatium globosum</name>
    <dbReference type="NCBI Taxonomy" id="329046"/>
    <lineage>
        <taxon>Eukaryota</taxon>
        <taxon>Fungi</taxon>
        <taxon>Fungi incertae sedis</taxon>
        <taxon>Chytridiomycota</taxon>
        <taxon>Chytridiomycota incertae sedis</taxon>
        <taxon>Chytridiomycetes</taxon>
        <taxon>Chytridiales</taxon>
        <taxon>Chytriomycetaceae</taxon>
        <taxon>Rhizoclosmatium</taxon>
    </lineage>
</organism>
<dbReference type="InterPro" id="IPR013320">
    <property type="entry name" value="ConA-like_dom_sf"/>
</dbReference>
<dbReference type="Gene3D" id="2.60.120.200">
    <property type="match status" value="1"/>
</dbReference>
<dbReference type="InterPro" id="IPR014895">
    <property type="entry name" value="Alginate_lyase_2"/>
</dbReference>
<protein>
    <recommendedName>
        <fullName evidence="2">Alginate lyase 2 domain-containing protein</fullName>
    </recommendedName>
</protein>